<dbReference type="PROSITE" id="PS50097">
    <property type="entry name" value="BTB"/>
    <property type="match status" value="1"/>
</dbReference>
<dbReference type="InterPro" id="IPR011333">
    <property type="entry name" value="SKP1/BTB/POZ_sf"/>
</dbReference>
<keyword evidence="3" id="KW-1185">Reference proteome</keyword>
<evidence type="ECO:0000259" key="1">
    <source>
        <dbReference type="PROSITE" id="PS50097"/>
    </source>
</evidence>
<proteinExistence type="predicted"/>
<dbReference type="Proteomes" id="UP000815677">
    <property type="component" value="Unassembled WGS sequence"/>
</dbReference>
<evidence type="ECO:0000313" key="3">
    <source>
        <dbReference type="Proteomes" id="UP000815677"/>
    </source>
</evidence>
<accession>A0ABQ0KWS9</accession>
<protein>
    <recommendedName>
        <fullName evidence="1">BTB domain-containing protein</fullName>
    </recommendedName>
</protein>
<name>A0ABQ0KWS9_MYCCL</name>
<dbReference type="InterPro" id="IPR000210">
    <property type="entry name" value="BTB/POZ_dom"/>
</dbReference>
<sequence length="182" mass="20605">MASSLTPAPIPDDKYHFEDGDCMFLVENMEFKVHKVMFSRDPDSMFRTMFSLPQNSLPPDTIRVSDSLDDFRGLCWILYAMPADISQQSTPEADVPKLLRVVHMAHKYGLGQYEKWALHMLALQCKGSTNFATTCAEPLLENLLEQAEICGAKELHKLVINQWITRLSQKEFPAARALALGE</sequence>
<organism evidence="2 3">
    <name type="scientific">Mycena chlorophos</name>
    <name type="common">Agaric fungus</name>
    <name type="synonym">Agaricus chlorophos</name>
    <dbReference type="NCBI Taxonomy" id="658473"/>
    <lineage>
        <taxon>Eukaryota</taxon>
        <taxon>Fungi</taxon>
        <taxon>Dikarya</taxon>
        <taxon>Basidiomycota</taxon>
        <taxon>Agaricomycotina</taxon>
        <taxon>Agaricomycetes</taxon>
        <taxon>Agaricomycetidae</taxon>
        <taxon>Agaricales</taxon>
        <taxon>Marasmiineae</taxon>
        <taxon>Mycenaceae</taxon>
        <taxon>Mycena</taxon>
    </lineage>
</organism>
<evidence type="ECO:0000313" key="2">
    <source>
        <dbReference type="EMBL" id="GAT43416.1"/>
    </source>
</evidence>
<feature type="domain" description="BTB" evidence="1">
    <location>
        <begin position="20"/>
        <end position="87"/>
    </location>
</feature>
<reference evidence="2" key="1">
    <citation type="submission" date="2014-09" db="EMBL/GenBank/DDBJ databases">
        <title>Genome sequence of the luminous mushroom Mycena chlorophos for searching fungal bioluminescence genes.</title>
        <authorList>
            <person name="Tanaka Y."/>
            <person name="Kasuga D."/>
            <person name="Oba Y."/>
            <person name="Hase S."/>
            <person name="Sato K."/>
            <person name="Oba Y."/>
            <person name="Sakakibara Y."/>
        </authorList>
    </citation>
    <scope>NUCLEOTIDE SEQUENCE</scope>
</reference>
<dbReference type="Gene3D" id="3.30.710.10">
    <property type="entry name" value="Potassium Channel Kv1.1, Chain A"/>
    <property type="match status" value="1"/>
</dbReference>
<gene>
    <name evidence="2" type="ORF">MCHLO_01097</name>
</gene>
<dbReference type="EMBL" id="DF838976">
    <property type="protein sequence ID" value="GAT43416.1"/>
    <property type="molecule type" value="Genomic_DNA"/>
</dbReference>